<name>A0AAD6EYG9_9POAL</name>
<evidence type="ECO:0000313" key="2">
    <source>
        <dbReference type="EMBL" id="KAJ3705553.1"/>
    </source>
</evidence>
<organism evidence="2 3">
    <name type="scientific">Rhynchospora tenuis</name>
    <dbReference type="NCBI Taxonomy" id="198213"/>
    <lineage>
        <taxon>Eukaryota</taxon>
        <taxon>Viridiplantae</taxon>
        <taxon>Streptophyta</taxon>
        <taxon>Embryophyta</taxon>
        <taxon>Tracheophyta</taxon>
        <taxon>Spermatophyta</taxon>
        <taxon>Magnoliopsida</taxon>
        <taxon>Liliopsida</taxon>
        <taxon>Poales</taxon>
        <taxon>Cyperaceae</taxon>
        <taxon>Cyperoideae</taxon>
        <taxon>Rhynchosporeae</taxon>
        <taxon>Rhynchospora</taxon>
    </lineage>
</organism>
<dbReference type="PANTHER" id="PTHR34223">
    <property type="entry name" value="OS11G0201299 PROTEIN"/>
    <property type="match status" value="1"/>
</dbReference>
<dbReference type="PANTHER" id="PTHR34223:SF83">
    <property type="entry name" value="F-BOX DOMAIN-CONTAINING PROTEIN"/>
    <property type="match status" value="1"/>
</dbReference>
<feature type="domain" description="F-box" evidence="1">
    <location>
        <begin position="19"/>
        <end position="58"/>
    </location>
</feature>
<comment type="caution">
    <text evidence="2">The sequence shown here is derived from an EMBL/GenBank/DDBJ whole genome shotgun (WGS) entry which is preliminary data.</text>
</comment>
<dbReference type="EMBL" id="JAMRDG010000001">
    <property type="protein sequence ID" value="KAJ3705553.1"/>
    <property type="molecule type" value="Genomic_DNA"/>
</dbReference>
<dbReference type="SUPFAM" id="SSF52047">
    <property type="entry name" value="RNI-like"/>
    <property type="match status" value="1"/>
</dbReference>
<gene>
    <name evidence="2" type="ORF">LUZ61_009258</name>
</gene>
<proteinExistence type="predicted"/>
<reference evidence="2 3" key="1">
    <citation type="journal article" date="2022" name="Cell">
        <title>Repeat-based holocentromeres influence genome architecture and karyotype evolution.</title>
        <authorList>
            <person name="Hofstatter P.G."/>
            <person name="Thangavel G."/>
            <person name="Lux T."/>
            <person name="Neumann P."/>
            <person name="Vondrak T."/>
            <person name="Novak P."/>
            <person name="Zhang M."/>
            <person name="Costa L."/>
            <person name="Castellani M."/>
            <person name="Scott A."/>
            <person name="Toegelov H."/>
            <person name="Fuchs J."/>
            <person name="Mata-Sucre Y."/>
            <person name="Dias Y."/>
            <person name="Vanzela A.L.L."/>
            <person name="Huettel B."/>
            <person name="Almeida C.C.S."/>
            <person name="Simkova H."/>
            <person name="Souza G."/>
            <person name="Pedrosa-Harand A."/>
            <person name="Macas J."/>
            <person name="Mayer K.F.X."/>
            <person name="Houben A."/>
            <person name="Marques A."/>
        </authorList>
    </citation>
    <scope>NUCLEOTIDE SEQUENCE [LARGE SCALE GENOMIC DNA]</scope>
    <source>
        <strain evidence="2">RhyTen1mFocal</strain>
    </source>
</reference>
<protein>
    <recommendedName>
        <fullName evidence="1">F-box domain-containing protein</fullName>
    </recommendedName>
</protein>
<dbReference type="InterPro" id="IPR001810">
    <property type="entry name" value="F-box_dom"/>
</dbReference>
<dbReference type="Proteomes" id="UP001210211">
    <property type="component" value="Unassembled WGS sequence"/>
</dbReference>
<dbReference type="SUPFAM" id="SSF81383">
    <property type="entry name" value="F-box domain"/>
    <property type="match status" value="1"/>
</dbReference>
<evidence type="ECO:0000313" key="3">
    <source>
        <dbReference type="Proteomes" id="UP001210211"/>
    </source>
</evidence>
<dbReference type="InterPro" id="IPR036047">
    <property type="entry name" value="F-box-like_dom_sf"/>
</dbReference>
<dbReference type="InterPro" id="IPR055411">
    <property type="entry name" value="LRR_FXL15/At3g58940/PEG3-like"/>
</dbReference>
<evidence type="ECO:0000259" key="1">
    <source>
        <dbReference type="SMART" id="SM00256"/>
    </source>
</evidence>
<dbReference type="Pfam" id="PF24758">
    <property type="entry name" value="LRR_At5g56370"/>
    <property type="match status" value="1"/>
</dbReference>
<accession>A0AAD6EYG9</accession>
<sequence length="338" mass="40002">MENISRVPLLSPKDMFSRLPAEILLVILSLLPRSDAAAMRCLSRTWRQFNDSVFLSFFCDKFDCLGEEEYKQHVENTIKSRKEKDLEAFQVIWLDVESDEWLDYAVRNHAKSIHVIYLGNKWVDLPESLSSSAFLEELALFRYSRRVKILPNELDLGALRRLIFLSLYISEDFMNNVDDGCPVLEELHFVRCKLEFQWISSLILRKLTVERCNVGIGSDEDRFSIDTPNLEHLHYNAVWHTYLWNKQARMNYRVISEYKAFPYPVNNFYCPHLDKVEIICWKQDWRVRNLVRILDRYGGVSSENVKIKFAPIKDCFRAGTPMLKTLNHIWNWINAHRK</sequence>
<dbReference type="SMART" id="SM00256">
    <property type="entry name" value="FBOX"/>
    <property type="match status" value="1"/>
</dbReference>
<keyword evidence="3" id="KW-1185">Reference proteome</keyword>
<dbReference type="Gene3D" id="1.20.1280.50">
    <property type="match status" value="1"/>
</dbReference>
<dbReference type="InterPro" id="IPR053197">
    <property type="entry name" value="F-box_SCFL_complex_component"/>
</dbReference>
<dbReference type="Pfam" id="PF00646">
    <property type="entry name" value="F-box"/>
    <property type="match status" value="1"/>
</dbReference>
<dbReference type="AlphaFoldDB" id="A0AAD6EYG9"/>